<name>A0A060ZAM9_ONCMY</name>
<evidence type="ECO:0000313" key="2">
    <source>
        <dbReference type="EMBL" id="CDQ98729.1"/>
    </source>
</evidence>
<evidence type="ECO:0000313" key="3">
    <source>
        <dbReference type="Proteomes" id="UP000193380"/>
    </source>
</evidence>
<dbReference type="InterPro" id="IPR036322">
    <property type="entry name" value="WD40_repeat_dom_sf"/>
</dbReference>
<dbReference type="InterPro" id="IPR001680">
    <property type="entry name" value="WD40_rpt"/>
</dbReference>
<reference evidence="2" key="2">
    <citation type="submission" date="2014-03" db="EMBL/GenBank/DDBJ databases">
        <authorList>
            <person name="Genoscope - CEA"/>
        </authorList>
    </citation>
    <scope>NUCLEOTIDE SEQUENCE</scope>
</reference>
<reference evidence="2" key="1">
    <citation type="journal article" date="2014" name="Nat. Commun.">
        <title>The rainbow trout genome provides novel insights into evolution after whole-genome duplication in vertebrates.</title>
        <authorList>
            <person name="Berthelot C."/>
            <person name="Brunet F."/>
            <person name="Chalopin D."/>
            <person name="Juanchich A."/>
            <person name="Bernard M."/>
            <person name="Noel B."/>
            <person name="Bento P."/>
            <person name="Da Silva C."/>
            <person name="Labadie K."/>
            <person name="Alberti A."/>
            <person name="Aury J.M."/>
            <person name="Louis A."/>
            <person name="Dehais P."/>
            <person name="Bardou P."/>
            <person name="Montfort J."/>
            <person name="Klopp C."/>
            <person name="Cabau C."/>
            <person name="Gaspin C."/>
            <person name="Thorgaard G.H."/>
            <person name="Boussaha M."/>
            <person name="Quillet E."/>
            <person name="Guyomard R."/>
            <person name="Galiana D."/>
            <person name="Bobe J."/>
            <person name="Volff J.N."/>
            <person name="Genet C."/>
            <person name="Wincker P."/>
            <person name="Jaillon O."/>
            <person name="Roest Crollius H."/>
            <person name="Guiguen Y."/>
        </authorList>
    </citation>
    <scope>NUCLEOTIDE SEQUENCE [LARGE SCALE GENOMIC DNA]</scope>
</reference>
<dbReference type="PaxDb" id="8022-A0A060ZAM9"/>
<keyword evidence="1" id="KW-0853">WD repeat</keyword>
<dbReference type="EMBL" id="FR939835">
    <property type="protein sequence ID" value="CDQ98729.1"/>
    <property type="molecule type" value="Genomic_DNA"/>
</dbReference>
<sequence>MVAWDRHDNTVITAANNLTLKVWNSTTGNLIHILMVQTHTQCWKKYPIGALLLVTSGGKSTQLGLCFLYLSTNKDTFNRKVKLKVTQ</sequence>
<evidence type="ECO:0000256" key="1">
    <source>
        <dbReference type="PROSITE-ProRule" id="PRU00221"/>
    </source>
</evidence>
<accession>A0A060ZAM9</accession>
<dbReference type="InterPro" id="IPR015943">
    <property type="entry name" value="WD40/YVTN_repeat-like_dom_sf"/>
</dbReference>
<proteinExistence type="predicted"/>
<dbReference type="STRING" id="8022.A0A060ZAM9"/>
<organism evidence="2 3">
    <name type="scientific">Oncorhynchus mykiss</name>
    <name type="common">Rainbow trout</name>
    <name type="synonym">Salmo gairdneri</name>
    <dbReference type="NCBI Taxonomy" id="8022"/>
    <lineage>
        <taxon>Eukaryota</taxon>
        <taxon>Metazoa</taxon>
        <taxon>Chordata</taxon>
        <taxon>Craniata</taxon>
        <taxon>Vertebrata</taxon>
        <taxon>Euteleostomi</taxon>
        <taxon>Actinopterygii</taxon>
        <taxon>Neopterygii</taxon>
        <taxon>Teleostei</taxon>
        <taxon>Protacanthopterygii</taxon>
        <taxon>Salmoniformes</taxon>
        <taxon>Salmonidae</taxon>
        <taxon>Salmoninae</taxon>
        <taxon>Oncorhynchus</taxon>
    </lineage>
</organism>
<gene>
    <name evidence="2" type="ORF">GSONMT00054438001</name>
</gene>
<dbReference type="AlphaFoldDB" id="A0A060ZAM9"/>
<dbReference type="SUPFAM" id="SSF50978">
    <property type="entry name" value="WD40 repeat-like"/>
    <property type="match status" value="1"/>
</dbReference>
<dbReference type="PROSITE" id="PS50082">
    <property type="entry name" value="WD_REPEATS_2"/>
    <property type="match status" value="1"/>
</dbReference>
<protein>
    <submittedName>
        <fullName evidence="2">Uncharacterized protein</fullName>
    </submittedName>
</protein>
<feature type="repeat" description="WD" evidence="1">
    <location>
        <begin position="1"/>
        <end position="33"/>
    </location>
</feature>
<dbReference type="Gene3D" id="2.130.10.10">
    <property type="entry name" value="YVTN repeat-like/Quinoprotein amine dehydrogenase"/>
    <property type="match status" value="1"/>
</dbReference>
<dbReference type="Proteomes" id="UP000193380">
    <property type="component" value="Unassembled WGS sequence"/>
</dbReference>